<evidence type="ECO:0000313" key="1">
    <source>
        <dbReference type="EMBL" id="KAJ7414880.1"/>
    </source>
</evidence>
<name>A0ABQ9D4I9_9PASS</name>
<gene>
    <name evidence="1" type="ORF">WISP_81052</name>
</gene>
<dbReference type="Proteomes" id="UP001145742">
    <property type="component" value="Unassembled WGS sequence"/>
</dbReference>
<sequence length="129" mass="14423">MEKSFYSMNSTENLAWKYGLQSIQEALDMNFSCVHDLSLYSVVFLQLNSISTHREKLGQVPQHRQVCAMYNRYDTLDVEGQSLDAVDVGPSTPELLPRLANVENKAIDVNGSEELIGLKILSAAMRDAV</sequence>
<reference evidence="1" key="1">
    <citation type="submission" date="2019-10" db="EMBL/GenBank/DDBJ databases">
        <authorList>
            <person name="Soares A.E.R."/>
            <person name="Aleixo A."/>
            <person name="Schneider P."/>
            <person name="Miyaki C.Y."/>
            <person name="Schneider M.P."/>
            <person name="Mello C."/>
            <person name="Vasconcelos A.T.R."/>
        </authorList>
    </citation>
    <scope>NUCLEOTIDE SEQUENCE</scope>
    <source>
        <tissue evidence="1">Muscle</tissue>
    </source>
</reference>
<organism evidence="1 2">
    <name type="scientific">Willisornis vidua</name>
    <name type="common">Xingu scale-backed antbird</name>
    <dbReference type="NCBI Taxonomy" id="1566151"/>
    <lineage>
        <taxon>Eukaryota</taxon>
        <taxon>Metazoa</taxon>
        <taxon>Chordata</taxon>
        <taxon>Craniata</taxon>
        <taxon>Vertebrata</taxon>
        <taxon>Euteleostomi</taxon>
        <taxon>Archelosauria</taxon>
        <taxon>Archosauria</taxon>
        <taxon>Dinosauria</taxon>
        <taxon>Saurischia</taxon>
        <taxon>Theropoda</taxon>
        <taxon>Coelurosauria</taxon>
        <taxon>Aves</taxon>
        <taxon>Neognathae</taxon>
        <taxon>Neoaves</taxon>
        <taxon>Telluraves</taxon>
        <taxon>Australaves</taxon>
        <taxon>Passeriformes</taxon>
        <taxon>Thamnophilidae</taxon>
        <taxon>Willisornis</taxon>
    </lineage>
</organism>
<comment type="caution">
    <text evidence="1">The sequence shown here is derived from an EMBL/GenBank/DDBJ whole genome shotgun (WGS) entry which is preliminary data.</text>
</comment>
<accession>A0ABQ9D4I9</accession>
<protein>
    <submittedName>
        <fullName evidence="1">Uncharacterized protein</fullName>
    </submittedName>
</protein>
<evidence type="ECO:0000313" key="2">
    <source>
        <dbReference type="Proteomes" id="UP001145742"/>
    </source>
</evidence>
<keyword evidence="2" id="KW-1185">Reference proteome</keyword>
<proteinExistence type="predicted"/>
<dbReference type="EMBL" id="WHWB01034023">
    <property type="protein sequence ID" value="KAJ7414880.1"/>
    <property type="molecule type" value="Genomic_DNA"/>
</dbReference>